<dbReference type="EMBL" id="ADBY01000046">
    <property type="protein sequence ID" value="EFE95642.1"/>
    <property type="molecule type" value="Genomic_DNA"/>
</dbReference>
<gene>
    <name evidence="1" type="ORF">HMPREF0758_2844</name>
</gene>
<dbReference type="HOGENOM" id="CLU_3188926_0_0_6"/>
<protein>
    <submittedName>
        <fullName evidence="1">Uncharacterized protein</fullName>
    </submittedName>
</protein>
<keyword evidence="2" id="KW-1185">Reference proteome</keyword>
<evidence type="ECO:0000313" key="2">
    <source>
        <dbReference type="Proteomes" id="UP000005723"/>
    </source>
</evidence>
<dbReference type="AlphaFoldDB" id="D4E3U4"/>
<reference evidence="1 2" key="1">
    <citation type="submission" date="2010-01" db="EMBL/GenBank/DDBJ databases">
        <authorList>
            <person name="Muzny D."/>
            <person name="Qin X."/>
            <person name="Deng J."/>
            <person name="Jiang H."/>
            <person name="Liu Y."/>
            <person name="Qu J."/>
            <person name="Song X.-Z."/>
            <person name="Zhang L."/>
            <person name="Thornton R."/>
            <person name="Coyle M."/>
            <person name="Francisco L."/>
            <person name="Jackson L."/>
            <person name="Javaid M."/>
            <person name="Korchina V."/>
            <person name="Kovar C."/>
            <person name="Mata R."/>
            <person name="Mathew T."/>
            <person name="Ngo R."/>
            <person name="Nguyen L."/>
            <person name="Nguyen N."/>
            <person name="Okwuonu G."/>
            <person name="Ongeri F."/>
            <person name="Pham C."/>
            <person name="Simmons D."/>
            <person name="Wilczek-Boney K."/>
            <person name="Hale W."/>
            <person name="Jakkamsetti A."/>
            <person name="Pham P."/>
            <person name="Ruth R."/>
            <person name="San Lucas F."/>
            <person name="Warren J."/>
            <person name="Zhang J."/>
            <person name="Zhao Z."/>
            <person name="Zhou C."/>
            <person name="Zhu D."/>
            <person name="Lee S."/>
            <person name="Bess C."/>
            <person name="Blankenburg K."/>
            <person name="Forbes L."/>
            <person name="Fu Q."/>
            <person name="Gubbala S."/>
            <person name="Hirani K."/>
            <person name="Jayaseelan J.C."/>
            <person name="Lara F."/>
            <person name="Munidasa M."/>
            <person name="Palculict T."/>
            <person name="Patil S."/>
            <person name="Pu L.-L."/>
            <person name="Saada N."/>
            <person name="Tang L."/>
            <person name="Weissenberger G."/>
            <person name="Zhu Y."/>
            <person name="Hemphill L."/>
            <person name="Shang Y."/>
            <person name="Youmans B."/>
            <person name="Ayvaz T."/>
            <person name="Ross M."/>
            <person name="Santibanez J."/>
            <person name="Aqrawi P."/>
            <person name="Gross S."/>
            <person name="Joshi V."/>
            <person name="Fowler G."/>
            <person name="Nazareth L."/>
            <person name="Reid J."/>
            <person name="Worley K."/>
            <person name="Petrosino J."/>
            <person name="Highlander S."/>
            <person name="Gibbs R."/>
        </authorList>
    </citation>
    <scope>NUCLEOTIDE SEQUENCE [LARGE SCALE GENOMIC DNA]</scope>
    <source>
        <strain evidence="1 2">DSM 4582</strain>
    </source>
</reference>
<comment type="caution">
    <text evidence="1">The sequence shown here is derived from an EMBL/GenBank/DDBJ whole genome shotgun (WGS) entry which is preliminary data.</text>
</comment>
<sequence>MGADISDTVLKCLSFFDKKMQLAAQVINLQPFGGLKMKNPAKTGLF</sequence>
<dbReference type="Proteomes" id="UP000005723">
    <property type="component" value="Unassembled WGS sequence"/>
</dbReference>
<accession>D4E3U4</accession>
<name>D4E3U4_SEROD</name>
<evidence type="ECO:0000313" key="1">
    <source>
        <dbReference type="EMBL" id="EFE95642.1"/>
    </source>
</evidence>
<proteinExistence type="predicted"/>
<organism evidence="1 2">
    <name type="scientific">Serratia odorifera DSM 4582</name>
    <dbReference type="NCBI Taxonomy" id="667129"/>
    <lineage>
        <taxon>Bacteria</taxon>
        <taxon>Pseudomonadati</taxon>
        <taxon>Pseudomonadota</taxon>
        <taxon>Gammaproteobacteria</taxon>
        <taxon>Enterobacterales</taxon>
        <taxon>Yersiniaceae</taxon>
        <taxon>Serratia</taxon>
    </lineage>
</organism>